<evidence type="ECO:0000313" key="2">
    <source>
        <dbReference type="EMBL" id="RQW91254.1"/>
    </source>
</evidence>
<name>A0ABX9Y5K9_MICCH</name>
<protein>
    <submittedName>
        <fullName evidence="2">Uncharacterized protein</fullName>
    </submittedName>
</protein>
<reference evidence="2 3" key="1">
    <citation type="submission" date="2018-05" db="EMBL/GenBank/DDBJ databases">
        <title>Micromonospora from Atacama Desert.</title>
        <authorList>
            <person name="Carro L."/>
            <person name="Goodfellow M."/>
            <person name="Klenk H.-P."/>
        </authorList>
    </citation>
    <scope>NUCLEOTIDE SEQUENCE [LARGE SCALE GENOMIC DNA]</scope>
    <source>
        <strain evidence="2 3">LB41</strain>
    </source>
</reference>
<dbReference type="Proteomes" id="UP000274694">
    <property type="component" value="Unassembled WGS sequence"/>
</dbReference>
<dbReference type="RefSeq" id="WP_043328818.1">
    <property type="nucleotide sequence ID" value="NZ_CBDRIC010000028.1"/>
</dbReference>
<organism evidence="2 3">
    <name type="scientific">Micromonospora chalcea</name>
    <dbReference type="NCBI Taxonomy" id="1874"/>
    <lineage>
        <taxon>Bacteria</taxon>
        <taxon>Bacillati</taxon>
        <taxon>Actinomycetota</taxon>
        <taxon>Actinomycetes</taxon>
        <taxon>Micromonosporales</taxon>
        <taxon>Micromonosporaceae</taxon>
        <taxon>Micromonospora</taxon>
    </lineage>
</organism>
<accession>A0ABX9Y5K9</accession>
<proteinExistence type="predicted"/>
<keyword evidence="1" id="KW-1133">Transmembrane helix</keyword>
<dbReference type="InterPro" id="IPR045629">
    <property type="entry name" value="DUF6232"/>
</dbReference>
<evidence type="ECO:0000313" key="3">
    <source>
        <dbReference type="Proteomes" id="UP000274694"/>
    </source>
</evidence>
<sequence>MQTERSATQPPRPTSPKLLYARPGIVVTAERFTVGRNSWPVAEITQVRTDRGPHDRLAIRAVAVSAAMIAAVGLLLGFTGGLHRLTAEAYLLLGAVGLVPLLLVLIGDRWRPPAHELWGRVRGTEVLLFSSDDERQFGQVSRALRRAREAARMGGWADPPAAEPWRPAR</sequence>
<feature type="transmembrane region" description="Helical" evidence="1">
    <location>
        <begin position="57"/>
        <end position="77"/>
    </location>
</feature>
<comment type="caution">
    <text evidence="2">The sequence shown here is derived from an EMBL/GenBank/DDBJ whole genome shotgun (WGS) entry which is preliminary data.</text>
</comment>
<keyword evidence="1" id="KW-0812">Transmembrane</keyword>
<dbReference type="Pfam" id="PF19744">
    <property type="entry name" value="DUF6232"/>
    <property type="match status" value="1"/>
</dbReference>
<keyword evidence="1" id="KW-0472">Membrane</keyword>
<keyword evidence="3" id="KW-1185">Reference proteome</keyword>
<evidence type="ECO:0000256" key="1">
    <source>
        <dbReference type="SAM" id="Phobius"/>
    </source>
</evidence>
<feature type="transmembrane region" description="Helical" evidence="1">
    <location>
        <begin position="89"/>
        <end position="107"/>
    </location>
</feature>
<gene>
    <name evidence="2" type="ORF">DLJ60_18365</name>
</gene>
<dbReference type="EMBL" id="QGTA01000209">
    <property type="protein sequence ID" value="RQW91254.1"/>
    <property type="molecule type" value="Genomic_DNA"/>
</dbReference>
<dbReference type="GeneID" id="91357563"/>